<proteinExistence type="predicted"/>
<dbReference type="SMART" id="SM00388">
    <property type="entry name" value="HisKA"/>
    <property type="match status" value="1"/>
</dbReference>
<dbReference type="Proteomes" id="UP000658514">
    <property type="component" value="Unassembled WGS sequence"/>
</dbReference>
<dbReference type="Gene3D" id="3.30.450.40">
    <property type="match status" value="1"/>
</dbReference>
<dbReference type="Gene3D" id="3.40.50.2300">
    <property type="match status" value="1"/>
</dbReference>
<dbReference type="InterPro" id="IPR003594">
    <property type="entry name" value="HATPase_dom"/>
</dbReference>
<accession>A0ABR8AGV0</accession>
<keyword evidence="8" id="KW-0175">Coiled coil</keyword>
<dbReference type="Pfam" id="PF02518">
    <property type="entry name" value="HATPase_c"/>
    <property type="match status" value="1"/>
</dbReference>
<dbReference type="InterPro" id="IPR001789">
    <property type="entry name" value="Sig_transdc_resp-reg_receiver"/>
</dbReference>
<dbReference type="Gene3D" id="3.30.565.10">
    <property type="entry name" value="Histidine kinase-like ATPase, C-terminal domain"/>
    <property type="match status" value="1"/>
</dbReference>
<keyword evidence="5" id="KW-0418">Kinase</keyword>
<feature type="modified residue" description="4-aspartylphosphate" evidence="7">
    <location>
        <position position="61"/>
    </location>
</feature>
<dbReference type="SMART" id="SM00448">
    <property type="entry name" value="REC"/>
    <property type="match status" value="1"/>
</dbReference>
<keyword evidence="3 7" id="KW-0597">Phosphoprotein</keyword>
<dbReference type="PANTHER" id="PTHR43547:SF2">
    <property type="entry name" value="HYBRID SIGNAL TRANSDUCTION HISTIDINE KINASE C"/>
    <property type="match status" value="1"/>
</dbReference>
<dbReference type="SUPFAM" id="SSF55781">
    <property type="entry name" value="GAF domain-like"/>
    <property type="match status" value="1"/>
</dbReference>
<dbReference type="SUPFAM" id="SSF47384">
    <property type="entry name" value="Homodimeric domain of signal transducing histidine kinase"/>
    <property type="match status" value="1"/>
</dbReference>
<evidence type="ECO:0000256" key="8">
    <source>
        <dbReference type="SAM" id="Coils"/>
    </source>
</evidence>
<evidence type="ECO:0000256" key="3">
    <source>
        <dbReference type="ARBA" id="ARBA00022553"/>
    </source>
</evidence>
<dbReference type="InterPro" id="IPR029016">
    <property type="entry name" value="GAF-like_dom_sf"/>
</dbReference>
<dbReference type="InterPro" id="IPR004358">
    <property type="entry name" value="Sig_transdc_His_kin-like_C"/>
</dbReference>
<evidence type="ECO:0000313" key="12">
    <source>
        <dbReference type="Proteomes" id="UP000658514"/>
    </source>
</evidence>
<dbReference type="CDD" id="cd00082">
    <property type="entry name" value="HisKA"/>
    <property type="match status" value="1"/>
</dbReference>
<keyword evidence="4" id="KW-0808">Transferase</keyword>
<feature type="domain" description="Response regulatory" evidence="10">
    <location>
        <begin position="12"/>
        <end position="128"/>
    </location>
</feature>
<evidence type="ECO:0000256" key="6">
    <source>
        <dbReference type="ARBA" id="ARBA00023012"/>
    </source>
</evidence>
<evidence type="ECO:0000256" key="5">
    <source>
        <dbReference type="ARBA" id="ARBA00022777"/>
    </source>
</evidence>
<evidence type="ECO:0000259" key="9">
    <source>
        <dbReference type="PROSITE" id="PS50109"/>
    </source>
</evidence>
<dbReference type="SMART" id="SM00065">
    <property type="entry name" value="GAF"/>
    <property type="match status" value="1"/>
</dbReference>
<keyword evidence="12" id="KW-1185">Reference proteome</keyword>
<dbReference type="PANTHER" id="PTHR43547">
    <property type="entry name" value="TWO-COMPONENT HISTIDINE KINASE"/>
    <property type="match status" value="1"/>
</dbReference>
<dbReference type="InterPro" id="IPR003661">
    <property type="entry name" value="HisK_dim/P_dom"/>
</dbReference>
<dbReference type="CDD" id="cd19920">
    <property type="entry name" value="REC_PA4781-like"/>
    <property type="match status" value="1"/>
</dbReference>
<gene>
    <name evidence="11" type="ORF">H6G24_27840</name>
</gene>
<sequence>MPHLLKPASQTNILLVDDTPDNLRLLSKMLELQGYTVRKSLNGRMALQAAQRDPPDLILLDINMPEMNGYEVCQKLRTLEGTPKIPIIFISALDEVNDKIRAFELGGQDYITKPFQELEVLARIRNQLFIQQHRQRLEEEIQERQHAQTQLQLLNSDLERQVELRTSELQQSLNFAATVKRISDKVRDSLDPHQILQSAVEELAIALQVNCCDAVLYDRQSANIRYQYAMSGETVNQSHMLYLTETPEIYQQLQQQRSYCAFCQIPRTANSQNSAILACSIFDDRVEETGILGDLWLFKNNQAIFSDIEVKLVQQVANQCAIALRQARLYAAAQSQIQELQRINQLKDDFLNTVTHELRSPIANMKMMIQLLSSLLEPEDKPTAEIYPSFYQDSQTVQYLTVLQENCDRELQLLEDILSLQHLEARTYPQQQTNINLQYLMLHIIEPFERLIHNQQQSFKVNLAPELPTINIDSFSLSRIITELLNNAWKYTPPGEKISLDVSVCEDKTAKPQRIQHPRQQQSSCLQIIVSNTGVEISPEELPRIFDKFYRIPNQDPWKHSGTGLGLTLVKKLVEYMNGLIWAESKNHQTKFILQFPFVPVITDDFNDEF</sequence>
<evidence type="ECO:0000256" key="7">
    <source>
        <dbReference type="PROSITE-ProRule" id="PRU00169"/>
    </source>
</evidence>
<evidence type="ECO:0000259" key="10">
    <source>
        <dbReference type="PROSITE" id="PS50110"/>
    </source>
</evidence>
<dbReference type="Pfam" id="PF01590">
    <property type="entry name" value="GAF"/>
    <property type="match status" value="1"/>
</dbReference>
<dbReference type="SUPFAM" id="SSF55874">
    <property type="entry name" value="ATPase domain of HSP90 chaperone/DNA topoisomerase II/histidine kinase"/>
    <property type="match status" value="1"/>
</dbReference>
<dbReference type="InterPro" id="IPR036097">
    <property type="entry name" value="HisK_dim/P_sf"/>
</dbReference>
<name>A0ABR8AGV0_9CYAN</name>
<dbReference type="PRINTS" id="PR00344">
    <property type="entry name" value="BCTRLSENSOR"/>
</dbReference>
<comment type="catalytic activity">
    <reaction evidence="1">
        <text>ATP + protein L-histidine = ADP + protein N-phospho-L-histidine.</text>
        <dbReference type="EC" id="2.7.13.3"/>
    </reaction>
</comment>
<keyword evidence="6" id="KW-0902">Two-component regulatory system</keyword>
<dbReference type="Pfam" id="PF00072">
    <property type="entry name" value="Response_reg"/>
    <property type="match status" value="1"/>
</dbReference>
<dbReference type="PROSITE" id="PS50109">
    <property type="entry name" value="HIS_KIN"/>
    <property type="match status" value="1"/>
</dbReference>
<dbReference type="PROSITE" id="PS50110">
    <property type="entry name" value="RESPONSE_REGULATORY"/>
    <property type="match status" value="1"/>
</dbReference>
<dbReference type="Pfam" id="PF00512">
    <property type="entry name" value="HisKA"/>
    <property type="match status" value="1"/>
</dbReference>
<evidence type="ECO:0000256" key="1">
    <source>
        <dbReference type="ARBA" id="ARBA00000085"/>
    </source>
</evidence>
<organism evidence="11 12">
    <name type="scientific">Calothrix parietina FACHB-288</name>
    <dbReference type="NCBI Taxonomy" id="2692896"/>
    <lineage>
        <taxon>Bacteria</taxon>
        <taxon>Bacillati</taxon>
        <taxon>Cyanobacteriota</taxon>
        <taxon>Cyanophyceae</taxon>
        <taxon>Nostocales</taxon>
        <taxon>Calotrichaceae</taxon>
        <taxon>Calothrix</taxon>
    </lineage>
</organism>
<dbReference type="RefSeq" id="WP_190548380.1">
    <property type="nucleotide sequence ID" value="NZ_CAWPNO010000090.1"/>
</dbReference>
<dbReference type="InterPro" id="IPR005467">
    <property type="entry name" value="His_kinase_dom"/>
</dbReference>
<evidence type="ECO:0000256" key="4">
    <source>
        <dbReference type="ARBA" id="ARBA00022679"/>
    </source>
</evidence>
<protein>
    <recommendedName>
        <fullName evidence="2">histidine kinase</fullName>
        <ecNumber evidence="2">2.7.13.3</ecNumber>
    </recommendedName>
</protein>
<evidence type="ECO:0000256" key="2">
    <source>
        <dbReference type="ARBA" id="ARBA00012438"/>
    </source>
</evidence>
<dbReference type="EMBL" id="JACJQH010000055">
    <property type="protein sequence ID" value="MBD2199251.1"/>
    <property type="molecule type" value="Genomic_DNA"/>
</dbReference>
<dbReference type="InterPro" id="IPR036890">
    <property type="entry name" value="HATPase_C_sf"/>
</dbReference>
<dbReference type="EC" id="2.7.13.3" evidence="2"/>
<feature type="domain" description="Histidine kinase" evidence="9">
    <location>
        <begin position="353"/>
        <end position="600"/>
    </location>
</feature>
<reference evidence="11 12" key="1">
    <citation type="journal article" date="2020" name="ISME J.">
        <title>Comparative genomics reveals insights into cyanobacterial evolution and habitat adaptation.</title>
        <authorList>
            <person name="Chen M.Y."/>
            <person name="Teng W.K."/>
            <person name="Zhao L."/>
            <person name="Hu C.X."/>
            <person name="Zhou Y.K."/>
            <person name="Han B.P."/>
            <person name="Song L.R."/>
            <person name="Shu W.S."/>
        </authorList>
    </citation>
    <scope>NUCLEOTIDE SEQUENCE [LARGE SCALE GENOMIC DNA]</scope>
    <source>
        <strain evidence="11 12">FACHB-288</strain>
    </source>
</reference>
<dbReference type="InterPro" id="IPR011006">
    <property type="entry name" value="CheY-like_superfamily"/>
</dbReference>
<dbReference type="SUPFAM" id="SSF52172">
    <property type="entry name" value="CheY-like"/>
    <property type="match status" value="1"/>
</dbReference>
<dbReference type="Gene3D" id="1.10.287.130">
    <property type="match status" value="1"/>
</dbReference>
<evidence type="ECO:0000313" key="11">
    <source>
        <dbReference type="EMBL" id="MBD2199251.1"/>
    </source>
</evidence>
<dbReference type="SMART" id="SM00387">
    <property type="entry name" value="HATPase_c"/>
    <property type="match status" value="1"/>
</dbReference>
<comment type="caution">
    <text evidence="11">The sequence shown here is derived from an EMBL/GenBank/DDBJ whole genome shotgun (WGS) entry which is preliminary data.</text>
</comment>
<dbReference type="InterPro" id="IPR003018">
    <property type="entry name" value="GAF"/>
</dbReference>
<feature type="coiled-coil region" evidence="8">
    <location>
        <begin position="130"/>
        <end position="157"/>
    </location>
</feature>